<evidence type="ECO:0000256" key="1">
    <source>
        <dbReference type="ARBA" id="ARBA00007447"/>
    </source>
</evidence>
<feature type="chain" id="PRO_5044819858" description="Peptidase A1 domain-containing protein" evidence="3">
    <location>
        <begin position="28"/>
        <end position="233"/>
    </location>
</feature>
<protein>
    <recommendedName>
        <fullName evidence="4">Peptidase A1 domain-containing protein</fullName>
    </recommendedName>
</protein>
<organism evidence="5 6">
    <name type="scientific">Castilleja foliolosa</name>
    <dbReference type="NCBI Taxonomy" id="1961234"/>
    <lineage>
        <taxon>Eukaryota</taxon>
        <taxon>Viridiplantae</taxon>
        <taxon>Streptophyta</taxon>
        <taxon>Embryophyta</taxon>
        <taxon>Tracheophyta</taxon>
        <taxon>Spermatophyta</taxon>
        <taxon>Magnoliopsida</taxon>
        <taxon>eudicotyledons</taxon>
        <taxon>Gunneridae</taxon>
        <taxon>Pentapetalae</taxon>
        <taxon>asterids</taxon>
        <taxon>lamiids</taxon>
        <taxon>Lamiales</taxon>
        <taxon>Orobanchaceae</taxon>
        <taxon>Pedicularideae</taxon>
        <taxon>Castillejinae</taxon>
        <taxon>Castilleja</taxon>
    </lineage>
</organism>
<evidence type="ECO:0000256" key="2">
    <source>
        <dbReference type="PIRSR" id="PIRSR601461-2"/>
    </source>
</evidence>
<evidence type="ECO:0000313" key="6">
    <source>
        <dbReference type="Proteomes" id="UP001632038"/>
    </source>
</evidence>
<dbReference type="Pfam" id="PF00026">
    <property type="entry name" value="Asp"/>
    <property type="match status" value="1"/>
</dbReference>
<name>A0ABD3C7X9_9LAMI</name>
<dbReference type="InterPro" id="IPR033121">
    <property type="entry name" value="PEPTIDASE_A1"/>
</dbReference>
<dbReference type="FunFam" id="2.40.70.10:FF:000008">
    <property type="entry name" value="Cathepsin D"/>
    <property type="match status" value="1"/>
</dbReference>
<dbReference type="EMBL" id="JAVIJP010000049">
    <property type="protein sequence ID" value="KAL3625677.1"/>
    <property type="molecule type" value="Genomic_DNA"/>
</dbReference>
<keyword evidence="3" id="KW-0732">Signal</keyword>
<reference evidence="6" key="1">
    <citation type="journal article" date="2024" name="IScience">
        <title>Strigolactones Initiate the Formation of Haustorium-like Structures in Castilleja.</title>
        <authorList>
            <person name="Buerger M."/>
            <person name="Peterson D."/>
            <person name="Chory J."/>
        </authorList>
    </citation>
    <scope>NUCLEOTIDE SEQUENCE [LARGE SCALE GENOMIC DNA]</scope>
</reference>
<comment type="similarity">
    <text evidence="1">Belongs to the peptidase A1 family.</text>
</comment>
<dbReference type="InterPro" id="IPR021109">
    <property type="entry name" value="Peptidase_aspartic_dom_sf"/>
</dbReference>
<comment type="caution">
    <text evidence="5">The sequence shown here is derived from an EMBL/GenBank/DDBJ whole genome shotgun (WGS) entry which is preliminary data.</text>
</comment>
<feature type="domain" description="Peptidase A1" evidence="4">
    <location>
        <begin position="115"/>
        <end position="233"/>
    </location>
</feature>
<evidence type="ECO:0000313" key="5">
    <source>
        <dbReference type="EMBL" id="KAL3625677.1"/>
    </source>
</evidence>
<dbReference type="InterPro" id="IPR001461">
    <property type="entry name" value="Aspartic_peptidase_A1"/>
</dbReference>
<keyword evidence="2" id="KW-1015">Disulfide bond</keyword>
<accession>A0ABD3C7X9</accession>
<feature type="disulfide bond" evidence="2">
    <location>
        <begin position="146"/>
        <end position="152"/>
    </location>
</feature>
<evidence type="ECO:0000259" key="4">
    <source>
        <dbReference type="PROSITE" id="PS51767"/>
    </source>
</evidence>
<keyword evidence="6" id="KW-1185">Reference proteome</keyword>
<dbReference type="PROSITE" id="PS51767">
    <property type="entry name" value="PEPTIDASE_A1"/>
    <property type="match status" value="1"/>
</dbReference>
<feature type="signal peptide" evidence="3">
    <location>
        <begin position="1"/>
        <end position="27"/>
    </location>
</feature>
<dbReference type="Gene3D" id="2.40.70.10">
    <property type="entry name" value="Acid Proteases"/>
    <property type="match status" value="1"/>
</dbReference>
<dbReference type="PANTHER" id="PTHR47966">
    <property type="entry name" value="BETA-SITE APP-CLEAVING ENZYME, ISOFORM A-RELATED"/>
    <property type="match status" value="1"/>
</dbReference>
<dbReference type="SUPFAM" id="SSF50630">
    <property type="entry name" value="Acid proteases"/>
    <property type="match status" value="1"/>
</dbReference>
<sequence>MIINFNYIYNFLMVFLLELEWSIMLNGQSTSKHEAPQFPHSFLFVGPHMHHCSSFFIWSKEISLKKRPLDQSVINAAKKARSKGKFGLGVSNRQLKHSDSDGGIAYLKNYFDAQYYGEISIGSPPQKFTVVFYTGNSNMWVPSAKCYFCIACYIHSRYKSSKSSRYTKNGIAQVRSPVILAKTSLELVMLWSKIKLVFIETTKEGSLTFVVAKFYSILGLGFQEISVGDTVLV</sequence>
<dbReference type="PANTHER" id="PTHR47966:SF28">
    <property type="entry name" value="OS01G0290000 PROTEIN"/>
    <property type="match status" value="1"/>
</dbReference>
<proteinExistence type="inferred from homology"/>
<dbReference type="AlphaFoldDB" id="A0ABD3C7X9"/>
<evidence type="ECO:0000256" key="3">
    <source>
        <dbReference type="SAM" id="SignalP"/>
    </source>
</evidence>
<dbReference type="Proteomes" id="UP001632038">
    <property type="component" value="Unassembled WGS sequence"/>
</dbReference>
<gene>
    <name evidence="5" type="ORF">CASFOL_030531</name>
</gene>